<dbReference type="Pfam" id="PF08530">
    <property type="entry name" value="PepX_C"/>
    <property type="match status" value="1"/>
</dbReference>
<comment type="caution">
    <text evidence="4">The sequence shown here is derived from an EMBL/GenBank/DDBJ whole genome shotgun (WGS) entry which is preliminary data.</text>
</comment>
<dbReference type="Gene3D" id="1.10.3020.10">
    <property type="entry name" value="alpha-amino acid ester hydrolase ( Helical cap domain)"/>
    <property type="match status" value="1"/>
</dbReference>
<feature type="domain" description="Xaa-Pro dipeptidyl-peptidase C-terminal" evidence="3">
    <location>
        <begin position="345"/>
        <end position="573"/>
    </location>
</feature>
<evidence type="ECO:0000259" key="3">
    <source>
        <dbReference type="SMART" id="SM00939"/>
    </source>
</evidence>
<dbReference type="InterPro" id="IPR008979">
    <property type="entry name" value="Galactose-bd-like_sf"/>
</dbReference>
<name>A0A2W5N4K8_RHOSU</name>
<dbReference type="InterPro" id="IPR029058">
    <property type="entry name" value="AB_hydrolase_fold"/>
</dbReference>
<accession>A0A2W5N4K8</accession>
<dbReference type="Pfam" id="PF02129">
    <property type="entry name" value="Peptidase_S15"/>
    <property type="match status" value="1"/>
</dbReference>
<organism evidence="4 5">
    <name type="scientific">Rhodovulum sulfidophilum</name>
    <name type="common">Rhodobacter sulfidophilus</name>
    <dbReference type="NCBI Taxonomy" id="35806"/>
    <lineage>
        <taxon>Bacteria</taxon>
        <taxon>Pseudomonadati</taxon>
        <taxon>Pseudomonadota</taxon>
        <taxon>Alphaproteobacteria</taxon>
        <taxon>Rhodobacterales</taxon>
        <taxon>Paracoccaceae</taxon>
        <taxon>Rhodovulum</taxon>
    </lineage>
</organism>
<dbReference type="Gene3D" id="3.40.50.1820">
    <property type="entry name" value="alpha/beta hydrolase"/>
    <property type="match status" value="1"/>
</dbReference>
<dbReference type="EMBL" id="QFPW01000016">
    <property type="protein sequence ID" value="PZQ47558.1"/>
    <property type="molecule type" value="Genomic_DNA"/>
</dbReference>
<dbReference type="SUPFAM" id="SSF53474">
    <property type="entry name" value="alpha/beta-Hydrolases"/>
    <property type="match status" value="1"/>
</dbReference>
<protein>
    <submittedName>
        <fullName evidence="4">Peptidase S15</fullName>
    </submittedName>
</protein>
<dbReference type="InterPro" id="IPR000383">
    <property type="entry name" value="Xaa-Pro-like_dom"/>
</dbReference>
<evidence type="ECO:0000256" key="1">
    <source>
        <dbReference type="ARBA" id="ARBA00022801"/>
    </source>
</evidence>
<evidence type="ECO:0000313" key="4">
    <source>
        <dbReference type="EMBL" id="PZQ47558.1"/>
    </source>
</evidence>
<dbReference type="InterPro" id="IPR013736">
    <property type="entry name" value="Xaa-Pro_dipept_C"/>
</dbReference>
<dbReference type="Gene3D" id="2.60.120.260">
    <property type="entry name" value="Galactose-binding domain-like"/>
    <property type="match status" value="1"/>
</dbReference>
<dbReference type="NCBIfam" id="TIGR00976">
    <property type="entry name" value="CocE_NonD"/>
    <property type="match status" value="1"/>
</dbReference>
<feature type="region of interest" description="Disordered" evidence="2">
    <location>
        <begin position="1"/>
        <end position="26"/>
    </location>
</feature>
<sequence>MTSTTVSGPGPGQRRLNGVQTTGRDYRDLSEPAFGIRRTNNVAIAMRDGAALMADLFQPDAGGRFPALLSFSPYPRQIQDVGAPLGFIEAGASDFFVPRGYVHLIANARGTGGSDGAWTLFDGQERDDIHDLVEWLAAQPWCDGNVGMIGVSYFAMAQLAAAVTRPPHLKAIAPLLATDDLYEAIWHNGLLSASFFSAWLAAVGVLSQKPDAFWRGRRIELARAVLGIPALHARMRHVNGEAIVSLLRDVIHAPYPEHPFGDLWRAAAVEHPTHDAFWDARNTRPLLGAVEIPVYLGADWDNVPMHLPSTFTAWRALRRNPNVRMAMLPPGGFGWPWEALHVELLAWYDHWLKGRDTGIMDGPPIRYQVPGREGWNAARDWPPAEAEPVAFALRADGVLGTAEGDPGALQYLHLPPDSGLPANASPPELPDRLFWETAAFDTPRTFAGAIGLTLDASITALDTGWIAVLYDVPPEGAAEPITAGWLRASFAARDGDEGGAAGATPPAAIPPRGRATYRVPMVDNARHLPAGHRLRLVIASSDAGEGGPTVLGFTHVVVREASLNTIFSASRLTLPMLPR</sequence>
<gene>
    <name evidence="4" type="ORF">DI556_17080</name>
</gene>
<reference evidence="4 5" key="1">
    <citation type="submission" date="2017-08" db="EMBL/GenBank/DDBJ databases">
        <title>Infants hospitalized years apart are colonized by the same room-sourced microbial strains.</title>
        <authorList>
            <person name="Brooks B."/>
            <person name="Olm M.R."/>
            <person name="Firek B.A."/>
            <person name="Baker R."/>
            <person name="Thomas B.C."/>
            <person name="Morowitz M.J."/>
            <person name="Banfield J.F."/>
        </authorList>
    </citation>
    <scope>NUCLEOTIDE SEQUENCE [LARGE SCALE GENOMIC DNA]</scope>
    <source>
        <strain evidence="4">S2_005_002_R2_34</strain>
    </source>
</reference>
<dbReference type="InterPro" id="IPR005674">
    <property type="entry name" value="CocE/Ser_esterase"/>
</dbReference>
<keyword evidence="1" id="KW-0378">Hydrolase</keyword>
<evidence type="ECO:0000313" key="5">
    <source>
        <dbReference type="Proteomes" id="UP000249185"/>
    </source>
</evidence>
<dbReference type="SUPFAM" id="SSF49785">
    <property type="entry name" value="Galactose-binding domain-like"/>
    <property type="match status" value="1"/>
</dbReference>
<dbReference type="SMART" id="SM00939">
    <property type="entry name" value="PepX_C"/>
    <property type="match status" value="1"/>
</dbReference>
<dbReference type="PANTHER" id="PTHR43056">
    <property type="entry name" value="PEPTIDASE S9 PROLYL OLIGOPEPTIDASE"/>
    <property type="match status" value="1"/>
</dbReference>
<proteinExistence type="predicted"/>
<dbReference type="AlphaFoldDB" id="A0A2W5N4K8"/>
<dbReference type="InterPro" id="IPR050585">
    <property type="entry name" value="Xaa-Pro_dipeptidyl-ppase/CocE"/>
</dbReference>
<dbReference type="Proteomes" id="UP000249185">
    <property type="component" value="Unassembled WGS sequence"/>
</dbReference>
<dbReference type="PANTHER" id="PTHR43056:SF10">
    <property type="entry name" value="COCE_NOND FAMILY, PUTATIVE (AFU_ORTHOLOGUE AFUA_7G00600)-RELATED"/>
    <property type="match status" value="1"/>
</dbReference>
<dbReference type="GO" id="GO:0008239">
    <property type="term" value="F:dipeptidyl-peptidase activity"/>
    <property type="evidence" value="ECO:0007669"/>
    <property type="project" value="InterPro"/>
</dbReference>
<evidence type="ECO:0000256" key="2">
    <source>
        <dbReference type="SAM" id="MobiDB-lite"/>
    </source>
</evidence>